<gene>
    <name evidence="1" type="ORF">ABT404_01210</name>
</gene>
<dbReference type="EMBL" id="JBEPEK010000004">
    <property type="protein sequence ID" value="MER7178114.1"/>
    <property type="molecule type" value="Genomic_DNA"/>
</dbReference>
<dbReference type="SUPFAM" id="SSF160631">
    <property type="entry name" value="SMI1/KNR4-like"/>
    <property type="match status" value="1"/>
</dbReference>
<reference evidence="1 2" key="1">
    <citation type="submission" date="2024-06" db="EMBL/GenBank/DDBJ databases">
        <title>The Natural Products Discovery Center: Release of the First 8490 Sequenced Strains for Exploring Actinobacteria Biosynthetic Diversity.</title>
        <authorList>
            <person name="Kalkreuter E."/>
            <person name="Kautsar S.A."/>
            <person name="Yang D."/>
            <person name="Bader C.D."/>
            <person name="Teijaro C.N."/>
            <person name="Fluegel L."/>
            <person name="Davis C.M."/>
            <person name="Simpson J.R."/>
            <person name="Lauterbach L."/>
            <person name="Steele A.D."/>
            <person name="Gui C."/>
            <person name="Meng S."/>
            <person name="Li G."/>
            <person name="Viehrig K."/>
            <person name="Ye F."/>
            <person name="Su P."/>
            <person name="Kiefer A.F."/>
            <person name="Nichols A."/>
            <person name="Cepeda A.J."/>
            <person name="Yan W."/>
            <person name="Fan B."/>
            <person name="Jiang Y."/>
            <person name="Adhikari A."/>
            <person name="Zheng C.-J."/>
            <person name="Schuster L."/>
            <person name="Cowan T.M."/>
            <person name="Smanski M.J."/>
            <person name="Chevrette M.G."/>
            <person name="De Carvalho L.P.S."/>
            <person name="Shen B."/>
        </authorList>
    </citation>
    <scope>NUCLEOTIDE SEQUENCE [LARGE SCALE GENOMIC DNA]</scope>
    <source>
        <strain evidence="1 2">NPDC000234</strain>
    </source>
</reference>
<dbReference type="Proteomes" id="UP001474181">
    <property type="component" value="Unassembled WGS sequence"/>
</dbReference>
<evidence type="ECO:0000313" key="1">
    <source>
        <dbReference type="EMBL" id="MER7178114.1"/>
    </source>
</evidence>
<organism evidence="1 2">
    <name type="scientific">Streptomyces hyaluromycini</name>
    <dbReference type="NCBI Taxonomy" id="1377993"/>
    <lineage>
        <taxon>Bacteria</taxon>
        <taxon>Bacillati</taxon>
        <taxon>Actinomycetota</taxon>
        <taxon>Actinomycetes</taxon>
        <taxon>Kitasatosporales</taxon>
        <taxon>Streptomycetaceae</taxon>
        <taxon>Streptomyces</taxon>
    </lineage>
</organism>
<proteinExistence type="predicted"/>
<dbReference type="InterPro" id="IPR037883">
    <property type="entry name" value="Knr4/Smi1-like_sf"/>
</dbReference>
<sequence length="237" mass="26056">MFPVAGRLDVLPEDPRRMLELLTEVVSAWRGGLGEPKGCTPEELVAAEDLIGTRIPDPLRSFLALYGHREDLMGFQDPLLLPGGMWMEGGDVLVFQEENQKCALWGISIEALNELDPPVLCKNVNDGDGDWLPYQDRLSVHLLETALNELMTSSGNSMFREADAEAVRVLSASLTRIGIPEHVFWAEPEGSVVKWLASADFLVRVDGDSMIWASAPLGQEVQGVLDVVSSGWERADI</sequence>
<comment type="caution">
    <text evidence="1">The sequence shown here is derived from an EMBL/GenBank/DDBJ whole genome shotgun (WGS) entry which is preliminary data.</text>
</comment>
<name>A0ABV1WP85_9ACTN</name>
<evidence type="ECO:0008006" key="3">
    <source>
        <dbReference type="Google" id="ProtNLM"/>
    </source>
</evidence>
<keyword evidence="2" id="KW-1185">Reference proteome</keyword>
<accession>A0ABV1WP85</accession>
<dbReference type="RefSeq" id="WP_350776152.1">
    <property type="nucleotide sequence ID" value="NZ_JBEPEK010000004.1"/>
</dbReference>
<evidence type="ECO:0000313" key="2">
    <source>
        <dbReference type="Proteomes" id="UP001474181"/>
    </source>
</evidence>
<protein>
    <recommendedName>
        <fullName evidence="3">Knr4/Smi1-like domain-containing protein</fullName>
    </recommendedName>
</protein>